<organism evidence="2 3">
    <name type="scientific">Koribacter versatilis (strain Ellin345)</name>
    <dbReference type="NCBI Taxonomy" id="204669"/>
    <lineage>
        <taxon>Bacteria</taxon>
        <taxon>Pseudomonadati</taxon>
        <taxon>Acidobacteriota</taxon>
        <taxon>Terriglobia</taxon>
        <taxon>Terriglobales</taxon>
        <taxon>Candidatus Korobacteraceae</taxon>
        <taxon>Candidatus Korobacter</taxon>
    </lineage>
</organism>
<dbReference type="EMBL" id="CP000360">
    <property type="protein sequence ID" value="ABF39501.1"/>
    <property type="molecule type" value="Genomic_DNA"/>
</dbReference>
<dbReference type="SUPFAM" id="SSF56219">
    <property type="entry name" value="DNase I-like"/>
    <property type="match status" value="1"/>
</dbReference>
<gene>
    <name evidence="2" type="ordered locus">Acid345_0496</name>
</gene>
<dbReference type="InterPro" id="IPR036691">
    <property type="entry name" value="Endo/exonu/phosph_ase_sf"/>
</dbReference>
<dbReference type="Proteomes" id="UP000002432">
    <property type="component" value="Chromosome"/>
</dbReference>
<keyword evidence="2" id="KW-0255">Endonuclease</keyword>
<evidence type="ECO:0000259" key="1">
    <source>
        <dbReference type="Pfam" id="PF03372"/>
    </source>
</evidence>
<dbReference type="PANTHER" id="PTHR14859:SF1">
    <property type="entry name" value="PGAP2-INTERACTING PROTEIN"/>
    <property type="match status" value="1"/>
</dbReference>
<dbReference type="PANTHER" id="PTHR14859">
    <property type="entry name" value="CALCOFLUOR WHITE HYPERSENSITIVE PROTEIN PRECURSOR"/>
    <property type="match status" value="1"/>
</dbReference>
<name>Q1IUE9_KORVE</name>
<proteinExistence type="predicted"/>
<dbReference type="Pfam" id="PF03372">
    <property type="entry name" value="Exo_endo_phos"/>
    <property type="match status" value="1"/>
</dbReference>
<evidence type="ECO:0000313" key="2">
    <source>
        <dbReference type="EMBL" id="ABF39501.1"/>
    </source>
</evidence>
<accession>Q1IUE9</accession>
<dbReference type="InterPro" id="IPR005135">
    <property type="entry name" value="Endo/exonuclease/phosphatase"/>
</dbReference>
<dbReference type="HOGENOM" id="CLU_060500_3_0_0"/>
<dbReference type="GO" id="GO:0016020">
    <property type="term" value="C:membrane"/>
    <property type="evidence" value="ECO:0007669"/>
    <property type="project" value="GOC"/>
</dbReference>
<dbReference type="RefSeq" id="WP_011521303.1">
    <property type="nucleotide sequence ID" value="NC_008009.1"/>
</dbReference>
<reference evidence="2 3" key="1">
    <citation type="journal article" date="2009" name="Appl. Environ. Microbiol.">
        <title>Three genomes from the phylum Acidobacteria provide insight into the lifestyles of these microorganisms in soils.</title>
        <authorList>
            <person name="Ward N.L."/>
            <person name="Challacombe J.F."/>
            <person name="Janssen P.H."/>
            <person name="Henrissat B."/>
            <person name="Coutinho P.M."/>
            <person name="Wu M."/>
            <person name="Xie G."/>
            <person name="Haft D.H."/>
            <person name="Sait M."/>
            <person name="Badger J."/>
            <person name="Barabote R.D."/>
            <person name="Bradley B."/>
            <person name="Brettin T.S."/>
            <person name="Brinkac L.M."/>
            <person name="Bruce D."/>
            <person name="Creasy T."/>
            <person name="Daugherty S.C."/>
            <person name="Davidsen T.M."/>
            <person name="DeBoy R.T."/>
            <person name="Detter J.C."/>
            <person name="Dodson R.J."/>
            <person name="Durkin A.S."/>
            <person name="Ganapathy A."/>
            <person name="Gwinn-Giglio M."/>
            <person name="Han C.S."/>
            <person name="Khouri H."/>
            <person name="Kiss H."/>
            <person name="Kothari S.P."/>
            <person name="Madupu R."/>
            <person name="Nelson K.E."/>
            <person name="Nelson W.C."/>
            <person name="Paulsen I."/>
            <person name="Penn K."/>
            <person name="Ren Q."/>
            <person name="Rosovitz M.J."/>
            <person name="Selengut J.D."/>
            <person name="Shrivastava S."/>
            <person name="Sullivan S.A."/>
            <person name="Tapia R."/>
            <person name="Thompson L.S."/>
            <person name="Watkins K.L."/>
            <person name="Yang Q."/>
            <person name="Yu C."/>
            <person name="Zafar N."/>
            <person name="Zhou L."/>
            <person name="Kuske C.R."/>
        </authorList>
    </citation>
    <scope>NUCLEOTIDE SEQUENCE [LARGE SCALE GENOMIC DNA]</scope>
    <source>
        <strain evidence="2 3">Ellin345</strain>
    </source>
</reference>
<dbReference type="EnsemblBacteria" id="ABF39501">
    <property type="protein sequence ID" value="ABF39501"/>
    <property type="gene ID" value="Acid345_0496"/>
</dbReference>
<dbReference type="KEGG" id="aba:Acid345_0496"/>
<dbReference type="InterPro" id="IPR051916">
    <property type="entry name" value="GPI-anchor_lipid_remodeler"/>
</dbReference>
<feature type="domain" description="Endonuclease/exonuclease/phosphatase" evidence="1">
    <location>
        <begin position="6"/>
        <end position="231"/>
    </location>
</feature>
<dbReference type="GO" id="GO:0004519">
    <property type="term" value="F:endonuclease activity"/>
    <property type="evidence" value="ECO:0007669"/>
    <property type="project" value="UniProtKB-KW"/>
</dbReference>
<dbReference type="AlphaFoldDB" id="Q1IUE9"/>
<dbReference type="STRING" id="204669.Acid345_0496"/>
<dbReference type="eggNOG" id="COG3568">
    <property type="taxonomic scope" value="Bacteria"/>
</dbReference>
<dbReference type="OrthoDB" id="9793162at2"/>
<protein>
    <submittedName>
        <fullName evidence="2">Endonuclease/exonuclease/phosphatase</fullName>
    </submittedName>
</protein>
<keyword evidence="2" id="KW-0540">Nuclease</keyword>
<dbReference type="GO" id="GO:0006506">
    <property type="term" value="P:GPI anchor biosynthetic process"/>
    <property type="evidence" value="ECO:0007669"/>
    <property type="project" value="TreeGrafter"/>
</dbReference>
<dbReference type="Gene3D" id="3.60.10.10">
    <property type="entry name" value="Endonuclease/exonuclease/phosphatase"/>
    <property type="match status" value="1"/>
</dbReference>
<evidence type="ECO:0000313" key="3">
    <source>
        <dbReference type="Proteomes" id="UP000002432"/>
    </source>
</evidence>
<keyword evidence="2" id="KW-0378">Hydrolase</keyword>
<sequence>MRLRIATYNVHKCRGLDRRTDPERIATVIRELDADVIAMQEILDVRDGHPGHDQARRIATNLQEYEWRFGENRSLHGGAYGNMTLSRLPITASENYDITWRHRERRGCLRTDVSLTDRSVLHLFNLHLGTSFVERRHQARKLLTEAVLRRAEFTGPRIVLGDFNEWTRGLASRLMGTEFEAIEPRTHLRYARTYPGVMPLLHLDHFYFDRTLSLESYCIHRSRTALIASDHLPLVSEFSLAERTKQ</sequence>
<keyword evidence="3" id="KW-1185">Reference proteome</keyword>